<evidence type="ECO:0000313" key="3">
    <source>
        <dbReference type="Proteomes" id="UP001219525"/>
    </source>
</evidence>
<dbReference type="PROSITE" id="PS51186">
    <property type="entry name" value="GNAT"/>
    <property type="match status" value="1"/>
</dbReference>
<evidence type="ECO:0000259" key="1">
    <source>
        <dbReference type="PROSITE" id="PS51186"/>
    </source>
</evidence>
<feature type="domain" description="N-acetyltransferase" evidence="1">
    <location>
        <begin position="3"/>
        <end position="201"/>
    </location>
</feature>
<keyword evidence="3" id="KW-1185">Reference proteome</keyword>
<reference evidence="2" key="1">
    <citation type="submission" date="2023-03" db="EMBL/GenBank/DDBJ databases">
        <title>Massive genome expansion in bonnet fungi (Mycena s.s.) driven by repeated elements and novel gene families across ecological guilds.</title>
        <authorList>
            <consortium name="Lawrence Berkeley National Laboratory"/>
            <person name="Harder C.B."/>
            <person name="Miyauchi S."/>
            <person name="Viragh M."/>
            <person name="Kuo A."/>
            <person name="Thoen E."/>
            <person name="Andreopoulos B."/>
            <person name="Lu D."/>
            <person name="Skrede I."/>
            <person name="Drula E."/>
            <person name="Henrissat B."/>
            <person name="Morin E."/>
            <person name="Kohler A."/>
            <person name="Barry K."/>
            <person name="LaButti K."/>
            <person name="Morin E."/>
            <person name="Salamov A."/>
            <person name="Lipzen A."/>
            <person name="Mereny Z."/>
            <person name="Hegedus B."/>
            <person name="Baldrian P."/>
            <person name="Stursova M."/>
            <person name="Weitz H."/>
            <person name="Taylor A."/>
            <person name="Grigoriev I.V."/>
            <person name="Nagy L.G."/>
            <person name="Martin F."/>
            <person name="Kauserud H."/>
        </authorList>
    </citation>
    <scope>NUCLEOTIDE SEQUENCE</scope>
    <source>
        <strain evidence="2">9144</strain>
    </source>
</reference>
<dbReference type="InterPro" id="IPR000182">
    <property type="entry name" value="GNAT_dom"/>
</dbReference>
<dbReference type="EMBL" id="JARJCW010000004">
    <property type="protein sequence ID" value="KAJ7226049.1"/>
    <property type="molecule type" value="Genomic_DNA"/>
</dbReference>
<dbReference type="CDD" id="cd04301">
    <property type="entry name" value="NAT_SF"/>
    <property type="match status" value="1"/>
</dbReference>
<dbReference type="Pfam" id="PF00583">
    <property type="entry name" value="Acetyltransf_1"/>
    <property type="match status" value="1"/>
</dbReference>
<protein>
    <submittedName>
        <fullName evidence="2">Acyl-CoA N-acyltransferase</fullName>
    </submittedName>
</protein>
<dbReference type="Proteomes" id="UP001219525">
    <property type="component" value="Unassembled WGS sequence"/>
</dbReference>
<sequence length="203" mass="22274">MAIKIRPASVNDAPALSRICLLTADAGKSAEHLHKFPELPGLVWAVPYVNLPTTWGFVLEEDNGEVVGYIVGSKDTPVYEKYAAEHLWPVLAERYPLSAATAPADQQYAKLLRNFRVLPATTLAFAPAHLHIDILESHQGHGWGRKLIETAVEYLSDEGIDGVWLVMNPKNANAAKFYGKLGFSSIEGSPLNHVGLRFESRAC</sequence>
<dbReference type="PANTHER" id="PTHR13170:SF16">
    <property type="entry name" value="PROTEIN O-GLCNACASE"/>
    <property type="match status" value="1"/>
</dbReference>
<proteinExistence type="predicted"/>
<name>A0AAD6YQ99_9AGAR</name>
<dbReference type="InterPro" id="IPR016181">
    <property type="entry name" value="Acyl_CoA_acyltransferase"/>
</dbReference>
<comment type="caution">
    <text evidence="2">The sequence shown here is derived from an EMBL/GenBank/DDBJ whole genome shotgun (WGS) entry which is preliminary data.</text>
</comment>
<accession>A0AAD6YQ99</accession>
<organism evidence="2 3">
    <name type="scientific">Mycena pura</name>
    <dbReference type="NCBI Taxonomy" id="153505"/>
    <lineage>
        <taxon>Eukaryota</taxon>
        <taxon>Fungi</taxon>
        <taxon>Dikarya</taxon>
        <taxon>Basidiomycota</taxon>
        <taxon>Agaricomycotina</taxon>
        <taxon>Agaricomycetes</taxon>
        <taxon>Agaricomycetidae</taxon>
        <taxon>Agaricales</taxon>
        <taxon>Marasmiineae</taxon>
        <taxon>Mycenaceae</taxon>
        <taxon>Mycena</taxon>
    </lineage>
</organism>
<gene>
    <name evidence="2" type="ORF">GGX14DRAFT_423586</name>
</gene>
<evidence type="ECO:0000313" key="2">
    <source>
        <dbReference type="EMBL" id="KAJ7226049.1"/>
    </source>
</evidence>
<dbReference type="PANTHER" id="PTHR13170">
    <property type="entry name" value="O-GLCNACASE"/>
    <property type="match status" value="1"/>
</dbReference>
<dbReference type="AlphaFoldDB" id="A0AAD6YQ99"/>
<dbReference type="InterPro" id="IPR051822">
    <property type="entry name" value="Glycosyl_Hydrolase_84"/>
</dbReference>
<dbReference type="GO" id="GO:0016747">
    <property type="term" value="F:acyltransferase activity, transferring groups other than amino-acyl groups"/>
    <property type="evidence" value="ECO:0007669"/>
    <property type="project" value="InterPro"/>
</dbReference>
<dbReference type="Gene3D" id="3.40.630.30">
    <property type="match status" value="1"/>
</dbReference>
<dbReference type="SUPFAM" id="SSF55729">
    <property type="entry name" value="Acyl-CoA N-acyltransferases (Nat)"/>
    <property type="match status" value="1"/>
</dbReference>